<dbReference type="InterPro" id="IPR024872">
    <property type="entry name" value="HEXIM"/>
</dbReference>
<feature type="compositionally biased region" description="Polar residues" evidence="9">
    <location>
        <begin position="148"/>
        <end position="159"/>
    </location>
</feature>
<feature type="compositionally biased region" description="Basic and acidic residues" evidence="9">
    <location>
        <begin position="176"/>
        <end position="197"/>
    </location>
</feature>
<evidence type="ECO:0000256" key="6">
    <source>
        <dbReference type="ARBA" id="ARBA00023163"/>
    </source>
</evidence>
<dbReference type="GO" id="GO:0005634">
    <property type="term" value="C:nucleus"/>
    <property type="evidence" value="ECO:0007669"/>
    <property type="project" value="UniProtKB-SubCell"/>
</dbReference>
<dbReference type="Pfam" id="PF15313">
    <property type="entry name" value="HEXIM"/>
    <property type="match status" value="1"/>
</dbReference>
<evidence type="ECO:0000313" key="11">
    <source>
        <dbReference type="WBParaSite" id="Gr19_v10_g12121.t1"/>
    </source>
</evidence>
<dbReference type="AlphaFoldDB" id="A0A914GZ38"/>
<evidence type="ECO:0000256" key="7">
    <source>
        <dbReference type="ARBA" id="ARBA00023242"/>
    </source>
</evidence>
<keyword evidence="5 8" id="KW-0175">Coiled coil</keyword>
<evidence type="ECO:0000256" key="9">
    <source>
        <dbReference type="SAM" id="MobiDB-lite"/>
    </source>
</evidence>
<reference evidence="11" key="1">
    <citation type="submission" date="2022-11" db="UniProtKB">
        <authorList>
            <consortium name="WormBaseParasite"/>
        </authorList>
    </citation>
    <scope>IDENTIFICATION</scope>
</reference>
<keyword evidence="6" id="KW-0804">Transcription</keyword>
<feature type="compositionally biased region" description="Polar residues" evidence="9">
    <location>
        <begin position="117"/>
        <end position="131"/>
    </location>
</feature>
<evidence type="ECO:0000313" key="10">
    <source>
        <dbReference type="Proteomes" id="UP000887572"/>
    </source>
</evidence>
<evidence type="ECO:0000256" key="3">
    <source>
        <dbReference type="ARBA" id="ARBA00022491"/>
    </source>
</evidence>
<accession>A0A914GZ38</accession>
<keyword evidence="3" id="KW-0678">Repressor</keyword>
<evidence type="ECO:0000256" key="8">
    <source>
        <dbReference type="SAM" id="Coils"/>
    </source>
</evidence>
<dbReference type="WBParaSite" id="Gr19_v10_g12121.t1">
    <property type="protein sequence ID" value="Gr19_v10_g12121.t1"/>
    <property type="gene ID" value="Gr19_v10_g12121"/>
</dbReference>
<dbReference type="GO" id="GO:0004861">
    <property type="term" value="F:cyclin-dependent protein serine/threonine kinase inhibitor activity"/>
    <property type="evidence" value="ECO:0007669"/>
    <property type="project" value="InterPro"/>
</dbReference>
<dbReference type="GO" id="GO:0005737">
    <property type="term" value="C:cytoplasm"/>
    <property type="evidence" value="ECO:0007669"/>
    <property type="project" value="InterPro"/>
</dbReference>
<dbReference type="GO" id="GO:0000122">
    <property type="term" value="P:negative regulation of transcription by RNA polymerase II"/>
    <property type="evidence" value="ECO:0007669"/>
    <property type="project" value="InterPro"/>
</dbReference>
<feature type="region of interest" description="Disordered" evidence="9">
    <location>
        <begin position="75"/>
        <end position="219"/>
    </location>
</feature>
<comment type="subcellular location">
    <subcellularLocation>
        <location evidence="1">Nucleus</location>
    </subcellularLocation>
</comment>
<proteinExistence type="inferred from homology"/>
<organism evidence="10 11">
    <name type="scientific">Globodera rostochiensis</name>
    <name type="common">Golden nematode worm</name>
    <name type="synonym">Heterodera rostochiensis</name>
    <dbReference type="NCBI Taxonomy" id="31243"/>
    <lineage>
        <taxon>Eukaryota</taxon>
        <taxon>Metazoa</taxon>
        <taxon>Ecdysozoa</taxon>
        <taxon>Nematoda</taxon>
        <taxon>Chromadorea</taxon>
        <taxon>Rhabditida</taxon>
        <taxon>Tylenchina</taxon>
        <taxon>Tylenchomorpha</taxon>
        <taxon>Tylenchoidea</taxon>
        <taxon>Heteroderidae</taxon>
        <taxon>Heteroderinae</taxon>
        <taxon>Globodera</taxon>
    </lineage>
</organism>
<evidence type="ECO:0000256" key="4">
    <source>
        <dbReference type="ARBA" id="ARBA00023015"/>
    </source>
</evidence>
<protein>
    <submittedName>
        <fullName evidence="11">PRKC apoptosis WT1 regulator protein</fullName>
    </submittedName>
</protein>
<evidence type="ECO:0000256" key="2">
    <source>
        <dbReference type="ARBA" id="ARBA00008409"/>
    </source>
</evidence>
<dbReference type="Proteomes" id="UP000887572">
    <property type="component" value="Unplaced"/>
</dbReference>
<evidence type="ECO:0000256" key="1">
    <source>
        <dbReference type="ARBA" id="ARBA00004123"/>
    </source>
</evidence>
<name>A0A914GZ38_GLORO</name>
<feature type="coiled-coil region" evidence="8">
    <location>
        <begin position="271"/>
        <end position="301"/>
    </location>
</feature>
<keyword evidence="4" id="KW-0805">Transcription regulation</keyword>
<dbReference type="GO" id="GO:0017069">
    <property type="term" value="F:snRNA binding"/>
    <property type="evidence" value="ECO:0007669"/>
    <property type="project" value="InterPro"/>
</dbReference>
<evidence type="ECO:0000256" key="5">
    <source>
        <dbReference type="ARBA" id="ARBA00023054"/>
    </source>
</evidence>
<sequence>MNELVEYEYIYGCEEVQQQQQQHQRGLSARQFSSLGGVRVYSLASLCFSVSSLIQRLSNGEKGIWTAAATEANEGRVDGRKGDNQPAAAAAEVKTFGSGRKGKRKRSQRNNNQSNRTSCSSVNGMKAQQNDGLKMVRLVPAAGGGMTGRTQNSQTQHQSHALKPRAPNNTTSFLMSDREKRQHEEDDQQQIDKHHTDGGGSIGRSRCQSTSNIGLDDNEATAFDDELEEDGSEEQRDADFEECLFTTAIERIERLSREEVDRELLLIDRDNRALKQRVALLKESHQQLLEENQKLKSLLKAHGTNLSGNQSHR</sequence>
<keyword evidence="10" id="KW-1185">Reference proteome</keyword>
<keyword evidence="7" id="KW-0539">Nucleus</keyword>
<comment type="similarity">
    <text evidence="2">Belongs to the HEXIM family.</text>
</comment>